<feature type="transmembrane region" description="Helical" evidence="6">
    <location>
        <begin position="408"/>
        <end position="428"/>
    </location>
</feature>
<evidence type="ECO:0000256" key="5">
    <source>
        <dbReference type="ARBA" id="ARBA00031636"/>
    </source>
</evidence>
<keyword evidence="6" id="KW-0812">Transmembrane</keyword>
<gene>
    <name evidence="7" type="primary">sxtM3</name>
</gene>
<dbReference type="PANTHER" id="PTHR43298:SF2">
    <property type="entry name" value="FMN_FAD EXPORTER YEEO-RELATED"/>
    <property type="match status" value="1"/>
</dbReference>
<dbReference type="NCBIfam" id="TIGR00797">
    <property type="entry name" value="matE"/>
    <property type="match status" value="1"/>
</dbReference>
<evidence type="ECO:0000256" key="2">
    <source>
        <dbReference type="ARBA" id="ARBA00010199"/>
    </source>
</evidence>
<keyword evidence="4" id="KW-0813">Transport</keyword>
<name>D1FNQ0_9CYAN</name>
<dbReference type="GO" id="GO:0015297">
    <property type="term" value="F:antiporter activity"/>
    <property type="evidence" value="ECO:0007669"/>
    <property type="project" value="InterPro"/>
</dbReference>
<evidence type="ECO:0000256" key="3">
    <source>
        <dbReference type="ARBA" id="ARBA00020268"/>
    </source>
</evidence>
<feature type="transmembrane region" description="Helical" evidence="6">
    <location>
        <begin position="59"/>
        <end position="82"/>
    </location>
</feature>
<protein>
    <recommendedName>
        <fullName evidence="3">Probable multidrug resistance protein NorM</fullName>
    </recommendedName>
    <alternativeName>
        <fullName evidence="5">Multidrug-efflux transporter</fullName>
    </alternativeName>
</protein>
<dbReference type="GO" id="GO:0005886">
    <property type="term" value="C:plasma membrane"/>
    <property type="evidence" value="ECO:0007669"/>
    <property type="project" value="TreeGrafter"/>
</dbReference>
<sequence>MTNTQSGLAEITSTGYKSELISEARVSLQLAIPLVVVEICETSINTVDVVMMGLLGTQVLAGGALGAIAFLTLFFTCSSMLLAGGAQAAEAFGANNIDRVSRIASGQIWLAVALSLPAMLLLWHGDTILLLFGQEESNVLLAKTYLHSIVWGFPAAVGIKILRGIASAVNVPQLITVTMLVGLVLNAPANYVLMFGKFGLPQLGLAGIGWASTLVFWVSFIVGVILLIFSPKVRDYQLFRCLHQFDKQTFVKIFQTGWPMAFLLGAESVVLNVNAWLAGYLGTVTLAAHEMAMQTAAIAIVIPLGIGNVAVTRVGQTRGEKNPAGARRAALIGITFGGIYASAVALIFWLFPYQIAGIYLDINNPENIEAVKTATTFLALAGLFQFFYSIQIIIVGALIGLQDTFVPLLMNLVGWGLGLAGSYCMGIILGWGGIGIWLGMVLSPLLSGVILMVRFYQEIANKIANSDDGEQSMSNSSQLIDSSIYKRLTGLKQKISSLRLFRT</sequence>
<feature type="transmembrane region" description="Helical" evidence="6">
    <location>
        <begin position="434"/>
        <end position="456"/>
    </location>
</feature>
<feature type="transmembrane region" description="Helical" evidence="6">
    <location>
        <begin position="208"/>
        <end position="229"/>
    </location>
</feature>
<feature type="transmembrane region" description="Helical" evidence="6">
    <location>
        <begin position="250"/>
        <end position="271"/>
    </location>
</feature>
<organism evidence="7">
    <name type="scientific">Microseira wollei</name>
    <dbReference type="NCBI Taxonomy" id="467598"/>
    <lineage>
        <taxon>Bacteria</taxon>
        <taxon>Bacillati</taxon>
        <taxon>Cyanobacteriota</taxon>
        <taxon>Cyanophyceae</taxon>
        <taxon>Oscillatoriophycideae</taxon>
        <taxon>Aerosakkonematales</taxon>
        <taxon>Aerosakkonemataceae</taxon>
        <taxon>Microseira</taxon>
    </lineage>
</organism>
<evidence type="ECO:0000256" key="1">
    <source>
        <dbReference type="ARBA" id="ARBA00003408"/>
    </source>
</evidence>
<dbReference type="PANTHER" id="PTHR43298">
    <property type="entry name" value="MULTIDRUG RESISTANCE PROTEIN NORM-RELATED"/>
    <property type="match status" value="1"/>
</dbReference>
<keyword evidence="6" id="KW-0472">Membrane</keyword>
<keyword evidence="6" id="KW-1133">Transmembrane helix</keyword>
<evidence type="ECO:0000313" key="7">
    <source>
        <dbReference type="EMBL" id="ACZ26231.1"/>
    </source>
</evidence>
<dbReference type="CDD" id="cd13131">
    <property type="entry name" value="MATE_NorM_like"/>
    <property type="match status" value="1"/>
</dbReference>
<comment type="similarity">
    <text evidence="2">Belongs to the multi antimicrobial extrusion (MATE) (TC 2.A.66.1) family.</text>
</comment>
<reference evidence="7" key="1">
    <citation type="submission" date="2008-04" db="EMBL/GenBank/DDBJ databases">
        <title>Biosynthesis of the Lyngbya wollei paralytic shellfish toxins - natural biocombinatorics.</title>
        <authorList>
            <person name="Neilan B.A."/>
            <person name="Mihali T.K."/>
        </authorList>
    </citation>
    <scope>NUCLEOTIDE SEQUENCE</scope>
</reference>
<feature type="transmembrane region" description="Helical" evidence="6">
    <location>
        <begin position="377"/>
        <end position="401"/>
    </location>
</feature>
<dbReference type="InterPro" id="IPR002528">
    <property type="entry name" value="MATE_fam"/>
</dbReference>
<dbReference type="Pfam" id="PF01554">
    <property type="entry name" value="MatE"/>
    <property type="match status" value="2"/>
</dbReference>
<proteinExistence type="inferred from homology"/>
<evidence type="ECO:0000256" key="4">
    <source>
        <dbReference type="ARBA" id="ARBA00022448"/>
    </source>
</evidence>
<dbReference type="AlphaFoldDB" id="D1FNQ0"/>
<feature type="transmembrane region" description="Helical" evidence="6">
    <location>
        <begin position="291"/>
        <end position="311"/>
    </location>
</feature>
<feature type="transmembrane region" description="Helical" evidence="6">
    <location>
        <begin position="144"/>
        <end position="162"/>
    </location>
</feature>
<dbReference type="GO" id="GO:0042910">
    <property type="term" value="F:xenobiotic transmembrane transporter activity"/>
    <property type="evidence" value="ECO:0007669"/>
    <property type="project" value="InterPro"/>
</dbReference>
<feature type="transmembrane region" description="Helical" evidence="6">
    <location>
        <begin position="331"/>
        <end position="351"/>
    </location>
</feature>
<feature type="transmembrane region" description="Helical" evidence="6">
    <location>
        <begin position="103"/>
        <end position="124"/>
    </location>
</feature>
<feature type="transmembrane region" description="Helical" evidence="6">
    <location>
        <begin position="174"/>
        <end position="196"/>
    </location>
</feature>
<accession>D1FNQ0</accession>
<comment type="function">
    <text evidence="1">Multidrug efflux pump.</text>
</comment>
<dbReference type="EMBL" id="EU603711">
    <property type="protein sequence ID" value="ACZ26231.1"/>
    <property type="molecule type" value="Genomic_DNA"/>
</dbReference>
<dbReference type="InterPro" id="IPR050222">
    <property type="entry name" value="MATE_MdtK"/>
</dbReference>
<evidence type="ECO:0000256" key="6">
    <source>
        <dbReference type="SAM" id="Phobius"/>
    </source>
</evidence>